<proteinExistence type="predicted"/>
<name>A0A839GIX2_9BACT</name>
<sequence>MVFYAIVLGVVSEKYIFGLYFTNMGIYTGVYFDGFW</sequence>
<comment type="caution">
    <text evidence="1">The sequence shown here is derived from an EMBL/GenBank/DDBJ whole genome shotgun (WGS) entry which is preliminary data.</text>
</comment>
<accession>A0A839GIX2</accession>
<protein>
    <submittedName>
        <fullName evidence="1">Uncharacterized protein</fullName>
    </submittedName>
</protein>
<organism evidence="1 2">
    <name type="scientific">Rufibacter quisquiliarum</name>
    <dbReference type="NCBI Taxonomy" id="1549639"/>
    <lineage>
        <taxon>Bacteria</taxon>
        <taxon>Pseudomonadati</taxon>
        <taxon>Bacteroidota</taxon>
        <taxon>Cytophagia</taxon>
        <taxon>Cytophagales</taxon>
        <taxon>Hymenobacteraceae</taxon>
        <taxon>Rufibacter</taxon>
    </lineage>
</organism>
<dbReference type="Proteomes" id="UP000563094">
    <property type="component" value="Unassembled WGS sequence"/>
</dbReference>
<reference evidence="1 2" key="1">
    <citation type="submission" date="2020-08" db="EMBL/GenBank/DDBJ databases">
        <title>Genomic Encyclopedia of Type Strains, Phase IV (KMG-IV): sequencing the most valuable type-strain genomes for metagenomic binning, comparative biology and taxonomic classification.</title>
        <authorList>
            <person name="Goeker M."/>
        </authorList>
    </citation>
    <scope>NUCLEOTIDE SEQUENCE [LARGE SCALE GENOMIC DNA]</scope>
    <source>
        <strain evidence="1 2">DSM 29854</strain>
    </source>
</reference>
<keyword evidence="2" id="KW-1185">Reference proteome</keyword>
<evidence type="ECO:0000313" key="1">
    <source>
        <dbReference type="EMBL" id="MBA9078570.1"/>
    </source>
</evidence>
<dbReference type="EMBL" id="JACJIQ010000014">
    <property type="protein sequence ID" value="MBA9078570.1"/>
    <property type="molecule type" value="Genomic_DNA"/>
</dbReference>
<evidence type="ECO:0000313" key="2">
    <source>
        <dbReference type="Proteomes" id="UP000563094"/>
    </source>
</evidence>
<gene>
    <name evidence="1" type="ORF">FHS90_003300</name>
</gene>
<dbReference type="AlphaFoldDB" id="A0A839GIX2"/>